<dbReference type="PANTHER" id="PTHR36503">
    <property type="entry name" value="BLR2520 PROTEIN"/>
    <property type="match status" value="1"/>
</dbReference>
<dbReference type="InterPro" id="IPR037523">
    <property type="entry name" value="VOC_core"/>
</dbReference>
<dbReference type="InterPro" id="IPR004360">
    <property type="entry name" value="Glyas_Fos-R_dOase_dom"/>
</dbReference>
<dbReference type="InterPro" id="IPR029068">
    <property type="entry name" value="Glyas_Bleomycin-R_OHBP_Dase"/>
</dbReference>
<dbReference type="CDD" id="cd07264">
    <property type="entry name" value="VOC_like"/>
    <property type="match status" value="1"/>
</dbReference>
<dbReference type="Pfam" id="PF00903">
    <property type="entry name" value="Glyoxalase"/>
    <property type="match status" value="1"/>
</dbReference>
<dbReference type="Gene3D" id="3.10.180.10">
    <property type="entry name" value="2,3-Dihydroxybiphenyl 1,2-Dioxygenase, domain 1"/>
    <property type="match status" value="1"/>
</dbReference>
<reference evidence="2" key="1">
    <citation type="submission" date="2020-10" db="EMBL/GenBank/DDBJ databases">
        <authorList>
            <person name="Castelo-Branco R."/>
            <person name="Eusebio N."/>
            <person name="Adriana R."/>
            <person name="Vieira A."/>
            <person name="Brugerolle De Fraissinette N."/>
            <person name="Rezende De Castro R."/>
            <person name="Schneider M.P."/>
            <person name="Vasconcelos V."/>
            <person name="Leao P.N."/>
        </authorList>
    </citation>
    <scope>NUCLEOTIDE SEQUENCE</scope>
    <source>
        <strain evidence="2">LEGE 11480</strain>
    </source>
</reference>
<feature type="domain" description="VOC" evidence="1">
    <location>
        <begin position="2"/>
        <end position="130"/>
    </location>
</feature>
<evidence type="ECO:0000313" key="2">
    <source>
        <dbReference type="EMBL" id="MBE9032901.1"/>
    </source>
</evidence>
<dbReference type="Proteomes" id="UP000625316">
    <property type="component" value="Unassembled WGS sequence"/>
</dbReference>
<dbReference type="RefSeq" id="WP_264327718.1">
    <property type="nucleotide sequence ID" value="NZ_JADEXQ010000133.1"/>
</dbReference>
<protein>
    <submittedName>
        <fullName evidence="2">VOC family protein</fullName>
    </submittedName>
</protein>
<comment type="caution">
    <text evidence="2">The sequence shown here is derived from an EMBL/GenBank/DDBJ whole genome shotgun (WGS) entry which is preliminary data.</text>
</comment>
<evidence type="ECO:0000313" key="3">
    <source>
        <dbReference type="Proteomes" id="UP000625316"/>
    </source>
</evidence>
<dbReference type="PROSITE" id="PS51819">
    <property type="entry name" value="VOC"/>
    <property type="match status" value="1"/>
</dbReference>
<proteinExistence type="predicted"/>
<sequence>MKFGYTIIYVEDVRQTIEFYTQAFGFEAGFIYDNDGSTDYGEMQTGDVTLAFAAHSMGEANFNGQYQKVSSQGLPFGYELAFVDEQVQAAYDRAITAGATAISPPTEKPWGQTVAYVRAKEGTLIEICSPIQG</sequence>
<name>A0A928VQN4_9CYAN</name>
<keyword evidence="3" id="KW-1185">Reference proteome</keyword>
<dbReference type="SUPFAM" id="SSF54593">
    <property type="entry name" value="Glyoxalase/Bleomycin resistance protein/Dihydroxybiphenyl dioxygenase"/>
    <property type="match status" value="1"/>
</dbReference>
<dbReference type="PANTHER" id="PTHR36503:SF1">
    <property type="entry name" value="BLR2520 PROTEIN"/>
    <property type="match status" value="1"/>
</dbReference>
<dbReference type="AlphaFoldDB" id="A0A928VQN4"/>
<gene>
    <name evidence="2" type="ORF">IQ266_24500</name>
</gene>
<accession>A0A928VQN4</accession>
<evidence type="ECO:0000259" key="1">
    <source>
        <dbReference type="PROSITE" id="PS51819"/>
    </source>
</evidence>
<dbReference type="EMBL" id="JADEXQ010000133">
    <property type="protein sequence ID" value="MBE9032901.1"/>
    <property type="molecule type" value="Genomic_DNA"/>
</dbReference>
<organism evidence="2 3">
    <name type="scientific">Romeriopsis navalis LEGE 11480</name>
    <dbReference type="NCBI Taxonomy" id="2777977"/>
    <lineage>
        <taxon>Bacteria</taxon>
        <taxon>Bacillati</taxon>
        <taxon>Cyanobacteriota</taxon>
        <taxon>Cyanophyceae</taxon>
        <taxon>Leptolyngbyales</taxon>
        <taxon>Leptolyngbyaceae</taxon>
        <taxon>Romeriopsis</taxon>
        <taxon>Romeriopsis navalis</taxon>
    </lineage>
</organism>